<keyword evidence="7 8" id="KW-0472">Membrane</keyword>
<protein>
    <recommendedName>
        <fullName evidence="8">Probable membrane transporter protein</fullName>
    </recommendedName>
</protein>
<evidence type="ECO:0000256" key="5">
    <source>
        <dbReference type="ARBA" id="ARBA00022692"/>
    </source>
</evidence>
<evidence type="ECO:0000256" key="6">
    <source>
        <dbReference type="ARBA" id="ARBA00022989"/>
    </source>
</evidence>
<dbReference type="InterPro" id="IPR052017">
    <property type="entry name" value="TSUP"/>
</dbReference>
<evidence type="ECO:0000256" key="3">
    <source>
        <dbReference type="ARBA" id="ARBA00022448"/>
    </source>
</evidence>
<evidence type="ECO:0000256" key="8">
    <source>
        <dbReference type="RuleBase" id="RU363041"/>
    </source>
</evidence>
<comment type="similarity">
    <text evidence="2 8">Belongs to the 4-toluene sulfonate uptake permease (TSUP) (TC 2.A.102) family.</text>
</comment>
<dbReference type="KEGG" id="lmd:METH_22760"/>
<reference evidence="9 10" key="1">
    <citation type="submission" date="2013-09" db="EMBL/GenBank/DDBJ databases">
        <authorList>
            <consortium name="DOE Joint Genome Institute"/>
            <person name="Klenk H.-P."/>
            <person name="Huntemann M."/>
            <person name="Han J."/>
            <person name="Chen A."/>
            <person name="Kyrpides N."/>
            <person name="Mavromatis K."/>
            <person name="Markowitz V."/>
            <person name="Palaniappan K."/>
            <person name="Ivanova N."/>
            <person name="Schaumberg A."/>
            <person name="Pati A."/>
            <person name="Liolios K."/>
            <person name="Nordberg H.P."/>
            <person name="Cantor M.N."/>
            <person name="Hua S.X."/>
            <person name="Woyke T."/>
        </authorList>
    </citation>
    <scope>NUCLEOTIDE SEQUENCE [LARGE SCALE GENOMIC DNA]</scope>
    <source>
        <strain evidence="9 10">DSM 14336</strain>
        <plasmid evidence="10">2</plasmid>
    </source>
</reference>
<geneLocation type="plasmid" evidence="10">
    <name>2</name>
</geneLocation>
<dbReference type="GO" id="GO:0005886">
    <property type="term" value="C:plasma membrane"/>
    <property type="evidence" value="ECO:0007669"/>
    <property type="project" value="UniProtKB-SubCell"/>
</dbReference>
<dbReference type="AlphaFoldDB" id="V9W0X5"/>
<dbReference type="PANTHER" id="PTHR30269">
    <property type="entry name" value="TRANSMEMBRANE PROTEIN YFCA"/>
    <property type="match status" value="1"/>
</dbReference>
<keyword evidence="5 8" id="KW-0812">Transmembrane</keyword>
<dbReference type="Pfam" id="PF01925">
    <property type="entry name" value="TauE"/>
    <property type="match status" value="1"/>
</dbReference>
<dbReference type="Proteomes" id="UP000018780">
    <property type="component" value="Plasmid unnamed2"/>
</dbReference>
<feature type="transmembrane region" description="Helical" evidence="8">
    <location>
        <begin position="42"/>
        <end position="61"/>
    </location>
</feature>
<keyword evidence="4 8" id="KW-1003">Cell membrane</keyword>
<dbReference type="PATRIC" id="fig|999552.6.peg.4498"/>
<keyword evidence="10" id="KW-1185">Reference proteome</keyword>
<feature type="transmembrane region" description="Helical" evidence="8">
    <location>
        <begin position="138"/>
        <end position="157"/>
    </location>
</feature>
<evidence type="ECO:0000256" key="4">
    <source>
        <dbReference type="ARBA" id="ARBA00022475"/>
    </source>
</evidence>
<feature type="transmembrane region" description="Helical" evidence="8">
    <location>
        <begin position="190"/>
        <end position="209"/>
    </location>
</feature>
<comment type="subcellular location">
    <subcellularLocation>
        <location evidence="1 8">Cell membrane</location>
        <topology evidence="1 8">Multi-pass membrane protein</topology>
    </subcellularLocation>
</comment>
<feature type="transmembrane region" description="Helical" evidence="8">
    <location>
        <begin position="215"/>
        <end position="233"/>
    </location>
</feature>
<feature type="transmembrane region" description="Helical" evidence="8">
    <location>
        <begin position="81"/>
        <end position="103"/>
    </location>
</feature>
<sequence length="259" mass="26709">MRKTGFPTMTLFEILLLAGAGIAAGLLNAVAGGGTFLSLPTLIYIGVPPVSANATATLTALPGYISSAWGFRHDMQREGVLALWAIAGVGIAGSVLGALLLIITPGDTFLWVVPWLLLLATVMFAFGPALLRAIQKRGAGSAGIGVSVAAILAVSIYGGYFNGGLGIMLLATFGFIGYSNLHGMNGLKNVLSAVVSLVSAITFIAAGLIAWEPAFVMAISATVGGYLGAIVSRRIVRTDLLRHFVTAIGLIMAAVFFLR</sequence>
<evidence type="ECO:0000313" key="9">
    <source>
        <dbReference type="EMBL" id="AHD03654.1"/>
    </source>
</evidence>
<name>V9W0X5_9RHOB</name>
<feature type="transmembrane region" description="Helical" evidence="8">
    <location>
        <begin position="240"/>
        <end position="258"/>
    </location>
</feature>
<proteinExistence type="inferred from homology"/>
<accession>V9W0X5</accession>
<organism evidence="9 10">
    <name type="scientific">Leisingera methylohalidivorans DSM 14336</name>
    <dbReference type="NCBI Taxonomy" id="999552"/>
    <lineage>
        <taxon>Bacteria</taxon>
        <taxon>Pseudomonadati</taxon>
        <taxon>Pseudomonadota</taxon>
        <taxon>Alphaproteobacteria</taxon>
        <taxon>Rhodobacterales</taxon>
        <taxon>Roseobacteraceae</taxon>
        <taxon>Leisingera</taxon>
    </lineage>
</organism>
<dbReference type="EMBL" id="CP006775">
    <property type="protein sequence ID" value="AHD03654.1"/>
    <property type="molecule type" value="Genomic_DNA"/>
</dbReference>
<feature type="transmembrane region" description="Helical" evidence="8">
    <location>
        <begin position="109"/>
        <end position="131"/>
    </location>
</feature>
<evidence type="ECO:0000256" key="1">
    <source>
        <dbReference type="ARBA" id="ARBA00004651"/>
    </source>
</evidence>
<dbReference type="HOGENOM" id="CLU_045498_7_0_5"/>
<evidence type="ECO:0000313" key="10">
    <source>
        <dbReference type="Proteomes" id="UP000018780"/>
    </source>
</evidence>
<keyword evidence="3" id="KW-0813">Transport</keyword>
<keyword evidence="6 8" id="KW-1133">Transmembrane helix</keyword>
<dbReference type="PANTHER" id="PTHR30269:SF0">
    <property type="entry name" value="MEMBRANE TRANSPORTER PROTEIN YFCA-RELATED"/>
    <property type="match status" value="1"/>
</dbReference>
<feature type="transmembrane region" description="Helical" evidence="8">
    <location>
        <begin position="163"/>
        <end position="181"/>
    </location>
</feature>
<keyword evidence="9" id="KW-0614">Plasmid</keyword>
<dbReference type="InterPro" id="IPR002781">
    <property type="entry name" value="TM_pro_TauE-like"/>
</dbReference>
<evidence type="ECO:0000256" key="2">
    <source>
        <dbReference type="ARBA" id="ARBA00009142"/>
    </source>
</evidence>
<evidence type="ECO:0000256" key="7">
    <source>
        <dbReference type="ARBA" id="ARBA00023136"/>
    </source>
</evidence>
<gene>
    <name evidence="9" type="ORF">METH_22760</name>
</gene>